<dbReference type="PATRIC" id="fig|512763.3.peg.460"/>
<dbReference type="Pfam" id="PF07980">
    <property type="entry name" value="SusD_RagB"/>
    <property type="match status" value="1"/>
</dbReference>
<dbReference type="CDD" id="cd08977">
    <property type="entry name" value="SusD"/>
    <property type="match status" value="1"/>
</dbReference>
<dbReference type="SUPFAM" id="SSF48452">
    <property type="entry name" value="TPR-like"/>
    <property type="match status" value="1"/>
</dbReference>
<organism evidence="9 10">
    <name type="scientific">Rufibacter tibetensis</name>
    <dbReference type="NCBI Taxonomy" id="512763"/>
    <lineage>
        <taxon>Bacteria</taxon>
        <taxon>Pseudomonadati</taxon>
        <taxon>Bacteroidota</taxon>
        <taxon>Cytophagia</taxon>
        <taxon>Cytophagales</taxon>
        <taxon>Hymenobacteraceae</taxon>
        <taxon>Rufibacter</taxon>
    </lineage>
</organism>
<dbReference type="STRING" id="512763.DC20_02040"/>
<dbReference type="Gene3D" id="1.25.40.390">
    <property type="match status" value="1"/>
</dbReference>
<dbReference type="InterPro" id="IPR011990">
    <property type="entry name" value="TPR-like_helical_dom_sf"/>
</dbReference>
<gene>
    <name evidence="9" type="ORF">DC20_02040</name>
</gene>
<evidence type="ECO:0000256" key="3">
    <source>
        <dbReference type="ARBA" id="ARBA00022729"/>
    </source>
</evidence>
<evidence type="ECO:0000256" key="1">
    <source>
        <dbReference type="ARBA" id="ARBA00004442"/>
    </source>
</evidence>
<accession>A0A0N7HW14</accession>
<evidence type="ECO:0000259" key="7">
    <source>
        <dbReference type="Pfam" id="PF07980"/>
    </source>
</evidence>
<dbReference type="Gene3D" id="1.25.40.900">
    <property type="match status" value="1"/>
</dbReference>
<keyword evidence="5" id="KW-0998">Cell outer membrane</keyword>
<feature type="domain" description="SusD-like N-terminal" evidence="8">
    <location>
        <begin position="87"/>
        <end position="235"/>
    </location>
</feature>
<comment type="subcellular location">
    <subcellularLocation>
        <location evidence="1">Cell outer membrane</location>
    </subcellularLocation>
</comment>
<evidence type="ECO:0000313" key="10">
    <source>
        <dbReference type="Proteomes" id="UP000061382"/>
    </source>
</evidence>
<dbReference type="KEGG" id="rti:DC20_02040"/>
<evidence type="ECO:0000259" key="8">
    <source>
        <dbReference type="Pfam" id="PF14322"/>
    </source>
</evidence>
<evidence type="ECO:0000256" key="5">
    <source>
        <dbReference type="ARBA" id="ARBA00023237"/>
    </source>
</evidence>
<feature type="domain" description="RagB/SusD" evidence="7">
    <location>
        <begin position="339"/>
        <end position="477"/>
    </location>
</feature>
<dbReference type="Proteomes" id="UP000061382">
    <property type="component" value="Chromosome"/>
</dbReference>
<dbReference type="InterPro" id="IPR033985">
    <property type="entry name" value="SusD-like_N"/>
</dbReference>
<proteinExistence type="inferred from homology"/>
<dbReference type="EMBL" id="CP012643">
    <property type="protein sequence ID" value="ALI97976.1"/>
    <property type="molecule type" value="Genomic_DNA"/>
</dbReference>
<feature type="chain" id="PRO_5006012702" evidence="6">
    <location>
        <begin position="21"/>
        <end position="477"/>
    </location>
</feature>
<dbReference type="AlphaFoldDB" id="A0A0N7HW14"/>
<keyword evidence="3 6" id="KW-0732">Signal</keyword>
<evidence type="ECO:0000256" key="4">
    <source>
        <dbReference type="ARBA" id="ARBA00023136"/>
    </source>
</evidence>
<protein>
    <submittedName>
        <fullName evidence="9">Glycan metabolism protein</fullName>
    </submittedName>
</protein>
<dbReference type="GO" id="GO:0009279">
    <property type="term" value="C:cell outer membrane"/>
    <property type="evidence" value="ECO:0007669"/>
    <property type="project" value="UniProtKB-SubCell"/>
</dbReference>
<feature type="signal peptide" evidence="6">
    <location>
        <begin position="1"/>
        <end position="20"/>
    </location>
</feature>
<dbReference type="Gene3D" id="2.20.20.130">
    <property type="match status" value="1"/>
</dbReference>
<evidence type="ECO:0000256" key="6">
    <source>
        <dbReference type="SAM" id="SignalP"/>
    </source>
</evidence>
<dbReference type="RefSeq" id="WP_062542300.1">
    <property type="nucleotide sequence ID" value="NZ_CP012643.1"/>
</dbReference>
<dbReference type="OrthoDB" id="9792139at2"/>
<dbReference type="Pfam" id="PF14322">
    <property type="entry name" value="SusD-like_3"/>
    <property type="match status" value="1"/>
</dbReference>
<evidence type="ECO:0000313" key="9">
    <source>
        <dbReference type="EMBL" id="ALI97976.1"/>
    </source>
</evidence>
<evidence type="ECO:0000256" key="2">
    <source>
        <dbReference type="ARBA" id="ARBA00006275"/>
    </source>
</evidence>
<comment type="similarity">
    <text evidence="2">Belongs to the SusD family.</text>
</comment>
<keyword evidence="4" id="KW-0472">Membrane</keyword>
<dbReference type="InterPro" id="IPR012944">
    <property type="entry name" value="SusD_RagB_dom"/>
</dbReference>
<sequence>MKINKFIVGLGLSVALLFPACDNVLDVEPEFQRGGNFTSLADYEFSLTGTYARFRQVGYYGNGGQTTGTWSVLPDLMGEDLVQTAEDLANWQNQINFEYATDDADIATAWLAAYSVITQANITLRGIDAFASGDQAGVNRIKGQALAIRAMVHFDLLRYWGENFDRNSTGLGVPYMTEVNAESLPKRLTVKETYDNIFRDMMEAETLLNGITINDATRSRIDQLAVRALLARINLYAKDYVAAENYATLVISQRPLASRTNFADIWKDASTSEVIWSVTFSAGEGTPSGSLYNGPGNRNRAKPSETLIRTYDQMNDVRFTSYFASRALGTANRRILSKFLSRGTTEDNLVNWKVLRTGEMYLIRAEARAMQGGAKAALALADLNALRNARINNYVPVVLTGQALLDAIALERRKELIGEGHRFFDLKRTTRNLVRTDVELASTNRTVVPSDREWVWPIPQGEIDANINIRGQQSPGY</sequence>
<reference evidence="9 10" key="1">
    <citation type="submission" date="2015-08" db="EMBL/GenBank/DDBJ databases">
        <title>Complete genome sequence of Rufibacter tibetensis strain 1351t, a radiation-resistant bacterium from tibet plateau.</title>
        <authorList>
            <person name="Dai J."/>
        </authorList>
    </citation>
    <scope>NUCLEOTIDE SEQUENCE [LARGE SCALE GENOMIC DNA]</scope>
    <source>
        <strain evidence="9 10">1351</strain>
    </source>
</reference>
<name>A0A0N7HW14_9BACT</name>
<keyword evidence="10" id="KW-1185">Reference proteome</keyword>